<evidence type="ECO:0000256" key="1">
    <source>
        <dbReference type="SAM" id="SignalP"/>
    </source>
</evidence>
<dbReference type="Proteomes" id="UP000321291">
    <property type="component" value="Chromosome"/>
</dbReference>
<keyword evidence="3" id="KW-1185">Reference proteome</keyword>
<dbReference type="KEGG" id="agi:FSB73_05920"/>
<reference evidence="2 3" key="1">
    <citation type="journal article" date="2017" name="Int. J. Syst. Evol. Microbiol.">
        <title>Arachidicoccus ginsenosidivorans sp. nov., with ginsenoside-converting activity isolated from ginseng cultivating soil.</title>
        <authorList>
            <person name="Siddiqi M.Z."/>
            <person name="Aslam Z."/>
            <person name="Im W.T."/>
        </authorList>
    </citation>
    <scope>NUCLEOTIDE SEQUENCE [LARGE SCALE GENOMIC DNA]</scope>
    <source>
        <strain evidence="2 3">Gsoil 809</strain>
    </source>
</reference>
<keyword evidence="1" id="KW-0732">Signal</keyword>
<dbReference type="AlphaFoldDB" id="A0A5B8VJZ2"/>
<organism evidence="2 3">
    <name type="scientific">Arachidicoccus ginsenosidivorans</name>
    <dbReference type="NCBI Taxonomy" id="496057"/>
    <lineage>
        <taxon>Bacteria</taxon>
        <taxon>Pseudomonadati</taxon>
        <taxon>Bacteroidota</taxon>
        <taxon>Chitinophagia</taxon>
        <taxon>Chitinophagales</taxon>
        <taxon>Chitinophagaceae</taxon>
        <taxon>Arachidicoccus</taxon>
    </lineage>
</organism>
<dbReference type="OrthoDB" id="682860at2"/>
<accession>A0A5B8VJZ2</accession>
<name>A0A5B8VJZ2_9BACT</name>
<evidence type="ECO:0000313" key="3">
    <source>
        <dbReference type="Proteomes" id="UP000321291"/>
    </source>
</evidence>
<evidence type="ECO:0008006" key="4">
    <source>
        <dbReference type="Google" id="ProtNLM"/>
    </source>
</evidence>
<sequence length="307" mass="34140">MRKMFLQAAMILAGLTITFMLPSCGKDDTLGSQSGIQTGDTTVGIYVGYNPVTMNSALYELRFKYNHQVATDISAVVRFYIHNKSQKDIAFTIPAGNQNPKSEINGQYLNNWIYPGGSTDTATGLQIPTLINASWQIDSVKIIGVHTADKHYGFNVLGKNDSWSAYYKVQNPKTSIAFSYNNKPLHFESFDFEAGGATYSNQFQNYSLSYFNSQIQIITDKAAYPLQSGMEIDIPFMLFFDQKTYGGESDHPDGSNDTYSTIKLKISNVTDSHFDASFEGKLFSSRQPDTLYITEGLIKNAALPAKQ</sequence>
<proteinExistence type="predicted"/>
<feature type="signal peptide" evidence="1">
    <location>
        <begin position="1"/>
        <end position="25"/>
    </location>
</feature>
<dbReference type="EMBL" id="CP042434">
    <property type="protein sequence ID" value="QEC71285.1"/>
    <property type="molecule type" value="Genomic_DNA"/>
</dbReference>
<evidence type="ECO:0000313" key="2">
    <source>
        <dbReference type="EMBL" id="QEC71285.1"/>
    </source>
</evidence>
<protein>
    <recommendedName>
        <fullName evidence="4">DUF1735 domain-containing protein</fullName>
    </recommendedName>
</protein>
<feature type="chain" id="PRO_5022695705" description="DUF1735 domain-containing protein" evidence="1">
    <location>
        <begin position="26"/>
        <end position="307"/>
    </location>
</feature>
<gene>
    <name evidence="2" type="ORF">FSB73_05920</name>
</gene>
<dbReference type="RefSeq" id="WP_146780559.1">
    <property type="nucleotide sequence ID" value="NZ_CP042434.1"/>
</dbReference>